<reference evidence="1" key="1">
    <citation type="submission" date="2021-02" db="EMBL/GenBank/DDBJ databases">
        <authorList>
            <consortium name="DOE Joint Genome Institute"/>
            <person name="Ahrendt S."/>
            <person name="Looney B.P."/>
            <person name="Miyauchi S."/>
            <person name="Morin E."/>
            <person name="Drula E."/>
            <person name="Courty P.E."/>
            <person name="Chicoki N."/>
            <person name="Fauchery L."/>
            <person name="Kohler A."/>
            <person name="Kuo A."/>
            <person name="Labutti K."/>
            <person name="Pangilinan J."/>
            <person name="Lipzen A."/>
            <person name="Riley R."/>
            <person name="Andreopoulos W."/>
            <person name="He G."/>
            <person name="Johnson J."/>
            <person name="Barry K.W."/>
            <person name="Grigoriev I.V."/>
            <person name="Nagy L."/>
            <person name="Hibbett D."/>
            <person name="Henrissat B."/>
            <person name="Matheny P.B."/>
            <person name="Labbe J."/>
            <person name="Martin F."/>
        </authorList>
    </citation>
    <scope>NUCLEOTIDE SEQUENCE</scope>
    <source>
        <strain evidence="1">EC-137</strain>
    </source>
</reference>
<reference evidence="1" key="2">
    <citation type="journal article" date="2022" name="New Phytol.">
        <title>Evolutionary transition to the ectomycorrhizal habit in the genomes of a hyperdiverse lineage of mushroom-forming fungi.</title>
        <authorList>
            <person name="Looney B."/>
            <person name="Miyauchi S."/>
            <person name="Morin E."/>
            <person name="Drula E."/>
            <person name="Courty P.E."/>
            <person name="Kohler A."/>
            <person name="Kuo A."/>
            <person name="LaButti K."/>
            <person name="Pangilinan J."/>
            <person name="Lipzen A."/>
            <person name="Riley R."/>
            <person name="Andreopoulos W."/>
            <person name="He G."/>
            <person name="Johnson J."/>
            <person name="Nolan M."/>
            <person name="Tritt A."/>
            <person name="Barry K.W."/>
            <person name="Grigoriev I.V."/>
            <person name="Nagy L.G."/>
            <person name="Hibbett D."/>
            <person name="Henrissat B."/>
            <person name="Matheny P.B."/>
            <person name="Labbe J."/>
            <person name="Martin F.M."/>
        </authorList>
    </citation>
    <scope>NUCLEOTIDE SEQUENCE</scope>
    <source>
        <strain evidence="1">EC-137</strain>
    </source>
</reference>
<protein>
    <submittedName>
        <fullName evidence="1">PIN domain-like protein</fullName>
    </submittedName>
</protein>
<sequence>MGVRALVPFIQKTCPDVIKKLPNRFQSLKGKTVVVDGTLITQRLHFAPVPHTYRHVLGWFRLMQEFRESGVNAICVFDGKQRSEAKQNEIERRRRIRHIDTARGLIESERLRRFGAISHLLASTKKLAPNERARVSKLLRSSIDRARRTPLPLCPTGPLDLDTLDKVLDRLAEDIVGDGPPTDALIDSLIEASADVSSPAPSDQQDLSAAFLDLYLDFRRSVSTLDVLPACDGTAAGSEEEQAQVAMSRAQALLAREEGAFWQSLVSEDDDMGVLSGDRLSKIFEKSTFMAESYLRRSSPPTDETYAESRSILNAMGVPVVVTSGPYEAEALASSMVLRGLADYVASEDTDVLVYEAPLIRNITTRKDPLVLIQGGDVRAALALSQASFIDFALLLGTDFAPRIRNVGPIRALRLIRAYARIENALQDPLASGASDTDAYLAAVRRARDVFNTLPPIPEEDEIRQGEYDSDKVNAIMMKFRLQRHVMPNDWDFSAPLAGNYFDDDPHLFVTPPTSPSTSL</sequence>
<evidence type="ECO:0000313" key="2">
    <source>
        <dbReference type="Proteomes" id="UP000814128"/>
    </source>
</evidence>
<dbReference type="EMBL" id="MU273484">
    <property type="protein sequence ID" value="KAI0035488.1"/>
    <property type="molecule type" value="Genomic_DNA"/>
</dbReference>
<proteinExistence type="predicted"/>
<name>A0ACB8QUJ0_9AGAM</name>
<accession>A0ACB8QUJ0</accession>
<keyword evidence="2" id="KW-1185">Reference proteome</keyword>
<gene>
    <name evidence="1" type="ORF">K488DRAFT_43198</name>
</gene>
<comment type="caution">
    <text evidence="1">The sequence shown here is derived from an EMBL/GenBank/DDBJ whole genome shotgun (WGS) entry which is preliminary data.</text>
</comment>
<dbReference type="Proteomes" id="UP000814128">
    <property type="component" value="Unassembled WGS sequence"/>
</dbReference>
<organism evidence="1 2">
    <name type="scientific">Vararia minispora EC-137</name>
    <dbReference type="NCBI Taxonomy" id="1314806"/>
    <lineage>
        <taxon>Eukaryota</taxon>
        <taxon>Fungi</taxon>
        <taxon>Dikarya</taxon>
        <taxon>Basidiomycota</taxon>
        <taxon>Agaricomycotina</taxon>
        <taxon>Agaricomycetes</taxon>
        <taxon>Russulales</taxon>
        <taxon>Lachnocladiaceae</taxon>
        <taxon>Vararia</taxon>
    </lineage>
</organism>
<evidence type="ECO:0000313" key="1">
    <source>
        <dbReference type="EMBL" id="KAI0035488.1"/>
    </source>
</evidence>